<evidence type="ECO:0000256" key="1">
    <source>
        <dbReference type="SAM" id="SignalP"/>
    </source>
</evidence>
<dbReference type="EMBL" id="LWDX02015888">
    <property type="protein sequence ID" value="OEL34257.1"/>
    <property type="molecule type" value="Genomic_DNA"/>
</dbReference>
<accession>A0A1E5WA51</accession>
<name>A0A1E5WA51_9POAL</name>
<dbReference type="OrthoDB" id="753861at2759"/>
<evidence type="ECO:0000313" key="2">
    <source>
        <dbReference type="EMBL" id="OEL34257.1"/>
    </source>
</evidence>
<dbReference type="Proteomes" id="UP000095767">
    <property type="component" value="Unassembled WGS sequence"/>
</dbReference>
<feature type="signal peptide" evidence="1">
    <location>
        <begin position="1"/>
        <end position="27"/>
    </location>
</feature>
<proteinExistence type="predicted"/>
<sequence>MFFRQWLLPCILLLLLLMSHLPSSILGLRTLREEDQEWSDLRRHEHEIIPPTVSPSQAVGDATATAASKYAVSRRMVPQGPNPLHNR</sequence>
<protein>
    <submittedName>
        <fullName evidence="2">Uncharacterized protein</fullName>
    </submittedName>
</protein>
<keyword evidence="1" id="KW-0732">Signal</keyword>
<feature type="chain" id="PRO_5009188976" evidence="1">
    <location>
        <begin position="28"/>
        <end position="87"/>
    </location>
</feature>
<dbReference type="AlphaFoldDB" id="A0A1E5WA51"/>
<keyword evidence="3" id="KW-1185">Reference proteome</keyword>
<comment type="caution">
    <text evidence="2">The sequence shown here is derived from an EMBL/GenBank/DDBJ whole genome shotgun (WGS) entry which is preliminary data.</text>
</comment>
<gene>
    <name evidence="2" type="ORF">BAE44_0004721</name>
</gene>
<evidence type="ECO:0000313" key="3">
    <source>
        <dbReference type="Proteomes" id="UP000095767"/>
    </source>
</evidence>
<organism evidence="2 3">
    <name type="scientific">Dichanthelium oligosanthes</name>
    <dbReference type="NCBI Taxonomy" id="888268"/>
    <lineage>
        <taxon>Eukaryota</taxon>
        <taxon>Viridiplantae</taxon>
        <taxon>Streptophyta</taxon>
        <taxon>Embryophyta</taxon>
        <taxon>Tracheophyta</taxon>
        <taxon>Spermatophyta</taxon>
        <taxon>Magnoliopsida</taxon>
        <taxon>Liliopsida</taxon>
        <taxon>Poales</taxon>
        <taxon>Poaceae</taxon>
        <taxon>PACMAD clade</taxon>
        <taxon>Panicoideae</taxon>
        <taxon>Panicodae</taxon>
        <taxon>Paniceae</taxon>
        <taxon>Dichantheliinae</taxon>
        <taxon>Dichanthelium</taxon>
    </lineage>
</organism>
<reference evidence="2 3" key="1">
    <citation type="submission" date="2016-09" db="EMBL/GenBank/DDBJ databases">
        <title>The draft genome of Dichanthelium oligosanthes: A C3 panicoid grass species.</title>
        <authorList>
            <person name="Studer A.J."/>
            <person name="Schnable J.C."/>
            <person name="Brutnell T.P."/>
        </authorList>
    </citation>
    <scope>NUCLEOTIDE SEQUENCE [LARGE SCALE GENOMIC DNA]</scope>
    <source>
        <strain evidence="3">cv. Kellogg 1175</strain>
        <tissue evidence="2">Leaf</tissue>
    </source>
</reference>